<dbReference type="GO" id="GO:0030975">
    <property type="term" value="F:thiamine binding"/>
    <property type="evidence" value="ECO:0007669"/>
    <property type="project" value="TreeGrafter"/>
</dbReference>
<dbReference type="PANTHER" id="PTHR30006">
    <property type="entry name" value="THIAMINE-BINDING PERIPLASMIC PROTEIN-RELATED"/>
    <property type="match status" value="1"/>
</dbReference>
<dbReference type="Pfam" id="PF13416">
    <property type="entry name" value="SBP_bac_8"/>
    <property type="match status" value="1"/>
</dbReference>
<dbReference type="GO" id="GO:0030288">
    <property type="term" value="C:outer membrane-bounded periplasmic space"/>
    <property type="evidence" value="ECO:0007669"/>
    <property type="project" value="TreeGrafter"/>
</dbReference>
<accession>A0A1H7SYK7</accession>
<dbReference type="SUPFAM" id="SSF53850">
    <property type="entry name" value="Periplasmic binding protein-like II"/>
    <property type="match status" value="1"/>
</dbReference>
<dbReference type="OrthoDB" id="8874923at2"/>
<dbReference type="PROSITE" id="PS51318">
    <property type="entry name" value="TAT"/>
    <property type="match status" value="1"/>
</dbReference>
<dbReference type="GO" id="GO:0030976">
    <property type="term" value="F:thiamine pyrophosphate binding"/>
    <property type="evidence" value="ECO:0007669"/>
    <property type="project" value="TreeGrafter"/>
</dbReference>
<dbReference type="InterPro" id="IPR006311">
    <property type="entry name" value="TAT_signal"/>
</dbReference>
<evidence type="ECO:0000256" key="2">
    <source>
        <dbReference type="ARBA" id="ARBA00008520"/>
    </source>
</evidence>
<dbReference type="InterPro" id="IPR006059">
    <property type="entry name" value="SBP"/>
</dbReference>
<keyword evidence="3" id="KW-0813">Transport</keyword>
<name>A0A1H7SYK7_9BURK</name>
<dbReference type="Gene3D" id="3.40.190.10">
    <property type="entry name" value="Periplasmic binding protein-like II"/>
    <property type="match status" value="2"/>
</dbReference>
<dbReference type="CDD" id="cd13589">
    <property type="entry name" value="PBP2_polyamine_RpCGA009"/>
    <property type="match status" value="1"/>
</dbReference>
<dbReference type="RefSeq" id="WP_090550212.1">
    <property type="nucleotide sequence ID" value="NZ_FNSR01000002.1"/>
</dbReference>
<comment type="similarity">
    <text evidence="2">Belongs to the bacterial solute-binding protein 1 family.</text>
</comment>
<sequence length="360" mass="39811">MSNSTTNNDKPAAAVDTQRRNVLRAGAAAATALAMPAIVRADPKVLYVNSQGGTWEAAARKNLFDPFTKATGIEIKTATGASFAKLALQARTGVYEFDIETVGAPNVIQAMNANLLEPINYSVLGHGSVPSNLILENAVCNHAYSTNICFNTKKYAPGSIKTWKDFWDQQRFPGPRSLGRELSQTIVFALLADGVPRDKLYPIDLDRVFHSLDKIKNSVRVWWTTGPQIRELLGGGEVDMGSVWHAHGVALRNSGAPVEIVWNEFTMDRTYWIVSKGTPRADYAWEFIKFALQPKNNAGFCVDGAYGPVNPAAFQYLTPEQTMNMPTNPKYASGAIEYDGRQMGEVMTQAERRFQRWLQQ</sequence>
<evidence type="ECO:0000256" key="1">
    <source>
        <dbReference type="ARBA" id="ARBA00004418"/>
    </source>
</evidence>
<protein>
    <submittedName>
        <fullName evidence="6">Putative spermidine/putrescine transport system substrate-binding protein</fullName>
    </submittedName>
</protein>
<dbReference type="STRING" id="416943.SAMN05445871_5030"/>
<evidence type="ECO:0000256" key="5">
    <source>
        <dbReference type="ARBA" id="ARBA00022764"/>
    </source>
</evidence>
<evidence type="ECO:0000313" key="6">
    <source>
        <dbReference type="EMBL" id="SEL77126.1"/>
    </source>
</evidence>
<evidence type="ECO:0000256" key="4">
    <source>
        <dbReference type="ARBA" id="ARBA00022729"/>
    </source>
</evidence>
<dbReference type="EMBL" id="FOAJ01000013">
    <property type="protein sequence ID" value="SEL77126.1"/>
    <property type="molecule type" value="Genomic_DNA"/>
</dbReference>
<reference evidence="7" key="1">
    <citation type="submission" date="2016-10" db="EMBL/GenBank/DDBJ databases">
        <authorList>
            <person name="Varghese N."/>
            <person name="Submissions S."/>
        </authorList>
    </citation>
    <scope>NUCLEOTIDE SEQUENCE [LARGE SCALE GENOMIC DNA]</scope>
    <source>
        <strain evidence="7">LMG 26416</strain>
    </source>
</reference>
<keyword evidence="5" id="KW-0574">Periplasm</keyword>
<dbReference type="GO" id="GO:0015888">
    <property type="term" value="P:thiamine transport"/>
    <property type="evidence" value="ECO:0007669"/>
    <property type="project" value="TreeGrafter"/>
</dbReference>
<comment type="subcellular location">
    <subcellularLocation>
        <location evidence="1">Periplasm</location>
    </subcellularLocation>
</comment>
<organism evidence="6 7">
    <name type="scientific">Paraburkholderia caballeronis</name>
    <dbReference type="NCBI Taxonomy" id="416943"/>
    <lineage>
        <taxon>Bacteria</taxon>
        <taxon>Pseudomonadati</taxon>
        <taxon>Pseudomonadota</taxon>
        <taxon>Betaproteobacteria</taxon>
        <taxon>Burkholderiales</taxon>
        <taxon>Burkholderiaceae</taxon>
        <taxon>Paraburkholderia</taxon>
    </lineage>
</organism>
<dbReference type="Proteomes" id="UP000199120">
    <property type="component" value="Unassembled WGS sequence"/>
</dbReference>
<keyword evidence="4" id="KW-0732">Signal</keyword>
<dbReference type="PANTHER" id="PTHR30006:SF3">
    <property type="entry name" value="THIAMINE-BINDING PERIPLASMIC PROTEIN"/>
    <property type="match status" value="1"/>
</dbReference>
<evidence type="ECO:0000256" key="3">
    <source>
        <dbReference type="ARBA" id="ARBA00022448"/>
    </source>
</evidence>
<evidence type="ECO:0000313" key="7">
    <source>
        <dbReference type="Proteomes" id="UP000199120"/>
    </source>
</evidence>
<gene>
    <name evidence="6" type="ORF">SAMN05192542_11398</name>
</gene>
<dbReference type="AlphaFoldDB" id="A0A1H7SYK7"/>
<proteinExistence type="inferred from homology"/>
<keyword evidence="7" id="KW-1185">Reference proteome</keyword>